<evidence type="ECO:0008006" key="3">
    <source>
        <dbReference type="Google" id="ProtNLM"/>
    </source>
</evidence>
<comment type="caution">
    <text evidence="1">The sequence shown here is derived from an EMBL/GenBank/DDBJ whole genome shotgun (WGS) entry which is preliminary data.</text>
</comment>
<gene>
    <name evidence="1" type="ORF">Snoj_22730</name>
</gene>
<accession>A0ABQ3SKG7</accession>
<dbReference type="Proteomes" id="UP000613974">
    <property type="component" value="Unassembled WGS sequence"/>
</dbReference>
<keyword evidence="2" id="KW-1185">Reference proteome</keyword>
<proteinExistence type="predicted"/>
<protein>
    <recommendedName>
        <fullName evidence="3">Secreted protein</fullName>
    </recommendedName>
</protein>
<name>A0ABQ3SKG7_9ACTN</name>
<organism evidence="1 2">
    <name type="scientific">Streptomyces nojiriensis</name>
    <dbReference type="NCBI Taxonomy" id="66374"/>
    <lineage>
        <taxon>Bacteria</taxon>
        <taxon>Bacillati</taxon>
        <taxon>Actinomycetota</taxon>
        <taxon>Actinomycetes</taxon>
        <taxon>Kitasatosporales</taxon>
        <taxon>Streptomycetaceae</taxon>
        <taxon>Streptomyces</taxon>
    </lineage>
</organism>
<evidence type="ECO:0000313" key="2">
    <source>
        <dbReference type="Proteomes" id="UP000613974"/>
    </source>
</evidence>
<sequence length="178" mass="19611">MEWATLAGTALGAFTTLAGTSWVEHLRTRRDRQTRDVVQKQDTHVAFVLACNASHEELRRIARSSASNADRGSLCRDALWEAGVFAQRERLLVTVSPGVAGMAEAALRRLVVIRDLVGSGETLETDAYKQAYARYAAALWQLRQSMRADAAAPLLDLSDPVFIREQLPSSQEGQRNEG</sequence>
<dbReference type="EMBL" id="BNEC01000003">
    <property type="protein sequence ID" value="GHI68355.1"/>
    <property type="molecule type" value="Genomic_DNA"/>
</dbReference>
<reference evidence="2" key="1">
    <citation type="submission" date="2023-07" db="EMBL/GenBank/DDBJ databases">
        <title>Whole genome shotgun sequence of Streptomyces nojiriensis NBRC 13794.</title>
        <authorList>
            <person name="Komaki H."/>
            <person name="Tamura T."/>
        </authorList>
    </citation>
    <scope>NUCLEOTIDE SEQUENCE [LARGE SCALE GENOMIC DNA]</scope>
    <source>
        <strain evidence="2">NBRC 13794</strain>
    </source>
</reference>
<evidence type="ECO:0000313" key="1">
    <source>
        <dbReference type="EMBL" id="GHI68355.1"/>
    </source>
</evidence>